<keyword evidence="13" id="KW-0413">Isomerase</keyword>
<dbReference type="AlphaFoldDB" id="A0A1M6I4E2"/>
<dbReference type="InterPro" id="IPR003821">
    <property type="entry name" value="DXP_reductoisomerase"/>
</dbReference>
<keyword evidence="4 9" id="KW-0521">NADP</keyword>
<feature type="domain" description="1-deoxy-D-xylulose 5-phosphate reductoisomerase N-terminal" evidence="10">
    <location>
        <begin position="4"/>
        <end position="132"/>
    </location>
</feature>
<dbReference type="InterPro" id="IPR013512">
    <property type="entry name" value="DXP_reductoisomerase_N"/>
</dbReference>
<dbReference type="FunFam" id="3.40.50.720:FF:000045">
    <property type="entry name" value="1-deoxy-D-xylulose 5-phosphate reductoisomerase"/>
    <property type="match status" value="1"/>
</dbReference>
<organism evidence="13 14">
    <name type="scientific">Lutispora thermophila DSM 19022</name>
    <dbReference type="NCBI Taxonomy" id="1122184"/>
    <lineage>
        <taxon>Bacteria</taxon>
        <taxon>Bacillati</taxon>
        <taxon>Bacillota</taxon>
        <taxon>Clostridia</taxon>
        <taxon>Lutisporales</taxon>
        <taxon>Lutisporaceae</taxon>
        <taxon>Lutispora</taxon>
    </lineage>
</organism>
<feature type="binding site" evidence="9">
    <location>
        <position position="220"/>
    </location>
    <ligand>
        <name>Mn(2+)</name>
        <dbReference type="ChEBI" id="CHEBI:29035"/>
    </ligand>
</feature>
<feature type="binding site" evidence="9">
    <location>
        <position position="38"/>
    </location>
    <ligand>
        <name>NADPH</name>
        <dbReference type="ChEBI" id="CHEBI:57783"/>
    </ligand>
</feature>
<evidence type="ECO:0000256" key="1">
    <source>
        <dbReference type="ARBA" id="ARBA00005094"/>
    </source>
</evidence>
<evidence type="ECO:0000256" key="9">
    <source>
        <dbReference type="HAMAP-Rule" id="MF_00183"/>
    </source>
</evidence>
<keyword evidence="5 9" id="KW-0560">Oxidoreductase</keyword>
<dbReference type="InterPro" id="IPR026877">
    <property type="entry name" value="DXPR_C"/>
</dbReference>
<dbReference type="EC" id="1.1.1.267" evidence="9"/>
<dbReference type="STRING" id="1122184.SAMN02745176_03077"/>
<feature type="binding site" evidence="9">
    <location>
        <position position="204"/>
    </location>
    <ligand>
        <name>NADPH</name>
        <dbReference type="ChEBI" id="CHEBI:57783"/>
    </ligand>
</feature>
<dbReference type="PANTHER" id="PTHR30525:SF0">
    <property type="entry name" value="1-DEOXY-D-XYLULOSE 5-PHOSPHATE REDUCTOISOMERASE, CHLOROPLASTIC"/>
    <property type="match status" value="1"/>
</dbReference>
<dbReference type="SUPFAM" id="SSF51735">
    <property type="entry name" value="NAD(P)-binding Rossmann-fold domains"/>
    <property type="match status" value="1"/>
</dbReference>
<name>A0A1M6I4E2_9FIRM</name>
<feature type="binding site" evidence="9">
    <location>
        <position position="151"/>
    </location>
    <ligand>
        <name>1-deoxy-D-xylulose 5-phosphate</name>
        <dbReference type="ChEBI" id="CHEBI:57792"/>
    </ligand>
</feature>
<proteinExistence type="inferred from homology"/>
<keyword evidence="6 9" id="KW-0464">Manganese</keyword>
<dbReference type="Pfam" id="PF13288">
    <property type="entry name" value="DXPR_C"/>
    <property type="match status" value="1"/>
</dbReference>
<evidence type="ECO:0000256" key="7">
    <source>
        <dbReference type="ARBA" id="ARBA00023229"/>
    </source>
</evidence>
<comment type="caution">
    <text evidence="9">Lacks conserved residue(s) required for the propagation of feature annotation.</text>
</comment>
<dbReference type="NCBIfam" id="TIGR00243">
    <property type="entry name" value="Dxr"/>
    <property type="match status" value="1"/>
</dbReference>
<dbReference type="GO" id="GO:0051484">
    <property type="term" value="P:isopentenyl diphosphate biosynthetic process, methylerythritol 4-phosphate pathway involved in terpenoid biosynthetic process"/>
    <property type="evidence" value="ECO:0007669"/>
    <property type="project" value="UniProtKB-ARBA"/>
</dbReference>
<feature type="binding site" evidence="9">
    <location>
        <position position="150"/>
    </location>
    <ligand>
        <name>Mn(2+)</name>
        <dbReference type="ChEBI" id="CHEBI:29035"/>
    </ligand>
</feature>
<evidence type="ECO:0000256" key="3">
    <source>
        <dbReference type="ARBA" id="ARBA00022723"/>
    </source>
</evidence>
<reference evidence="13 14" key="1">
    <citation type="submission" date="2016-11" db="EMBL/GenBank/DDBJ databases">
        <authorList>
            <person name="Jaros S."/>
            <person name="Januszkiewicz K."/>
            <person name="Wedrychowicz H."/>
        </authorList>
    </citation>
    <scope>NUCLEOTIDE SEQUENCE [LARGE SCALE GENOMIC DNA]</scope>
    <source>
        <strain evidence="13 14">DSM 19022</strain>
    </source>
</reference>
<feature type="binding site" evidence="9">
    <location>
        <position position="11"/>
    </location>
    <ligand>
        <name>NADPH</name>
        <dbReference type="ChEBI" id="CHEBI:57783"/>
    </ligand>
</feature>
<accession>A0A1M6I4E2</accession>
<dbReference type="UniPathway" id="UPA00056">
    <property type="reaction ID" value="UER00092"/>
</dbReference>
<feature type="binding site" evidence="9">
    <location>
        <position position="220"/>
    </location>
    <ligand>
        <name>1-deoxy-D-xylulose 5-phosphate</name>
        <dbReference type="ChEBI" id="CHEBI:57792"/>
    </ligand>
</feature>
<dbReference type="InterPro" id="IPR036291">
    <property type="entry name" value="NAD(P)-bd_dom_sf"/>
</dbReference>
<keyword evidence="14" id="KW-1185">Reference proteome</keyword>
<dbReference type="Gene3D" id="1.10.1740.10">
    <property type="match status" value="1"/>
</dbReference>
<keyword evidence="9" id="KW-0460">Magnesium</keyword>
<feature type="binding site" evidence="9">
    <location>
        <position position="216"/>
    </location>
    <ligand>
        <name>1-deoxy-D-xylulose 5-phosphate</name>
        <dbReference type="ChEBI" id="CHEBI:57792"/>
    </ligand>
</feature>
<feature type="binding site" evidence="9">
    <location>
        <position position="152"/>
    </location>
    <ligand>
        <name>1-deoxy-D-xylulose 5-phosphate</name>
        <dbReference type="ChEBI" id="CHEBI:57792"/>
    </ligand>
</feature>
<feature type="binding site" evidence="9">
    <location>
        <position position="10"/>
    </location>
    <ligand>
        <name>NADPH</name>
        <dbReference type="ChEBI" id="CHEBI:57783"/>
    </ligand>
</feature>
<comment type="similarity">
    <text evidence="2 9">Belongs to the DXR family.</text>
</comment>
<dbReference type="Gene3D" id="3.40.50.720">
    <property type="entry name" value="NAD(P)-binding Rossmann-like Domain"/>
    <property type="match status" value="1"/>
</dbReference>
<keyword evidence="3 9" id="KW-0479">Metal-binding</keyword>
<evidence type="ECO:0000313" key="14">
    <source>
        <dbReference type="Proteomes" id="UP000184442"/>
    </source>
</evidence>
<dbReference type="InterPro" id="IPR036169">
    <property type="entry name" value="DXPR_C_sf"/>
</dbReference>
<evidence type="ECO:0000256" key="8">
    <source>
        <dbReference type="ARBA" id="ARBA00048543"/>
    </source>
</evidence>
<comment type="function">
    <text evidence="9">Catalyzes the NADPH-dependent rearrangement and reduction of 1-deoxy-D-xylulose-5-phosphate (DXP) to 2-C-methyl-D-erythritol 4-phosphate (MEP).</text>
</comment>
<dbReference type="GO" id="GO:0030604">
    <property type="term" value="F:1-deoxy-D-xylulose-5-phosphate reductoisomerase activity"/>
    <property type="evidence" value="ECO:0007669"/>
    <property type="project" value="UniProtKB-UniRule"/>
</dbReference>
<protein>
    <recommendedName>
        <fullName evidence="9">1-deoxy-D-xylulose 5-phosphate reductoisomerase</fullName>
        <shortName evidence="9">DXP reductoisomerase</shortName>
        <ecNumber evidence="9">1.1.1.267</ecNumber>
    </recommendedName>
    <alternativeName>
        <fullName evidence="9">1-deoxyxylulose-5-phosphate reductoisomerase</fullName>
    </alternativeName>
    <alternativeName>
        <fullName evidence="9">2-C-methyl-D-erythritol 4-phosphate synthase</fullName>
    </alternativeName>
</protein>
<dbReference type="Pfam" id="PF08436">
    <property type="entry name" value="DXP_redisom_C"/>
    <property type="match status" value="1"/>
</dbReference>
<dbReference type="Proteomes" id="UP000184442">
    <property type="component" value="Unassembled WGS sequence"/>
</dbReference>
<evidence type="ECO:0000259" key="10">
    <source>
        <dbReference type="Pfam" id="PF02670"/>
    </source>
</evidence>
<evidence type="ECO:0000256" key="4">
    <source>
        <dbReference type="ARBA" id="ARBA00022857"/>
    </source>
</evidence>
<feature type="binding site" evidence="9">
    <location>
        <position position="126"/>
    </location>
    <ligand>
        <name>NADPH</name>
        <dbReference type="ChEBI" id="CHEBI:57783"/>
    </ligand>
</feature>
<dbReference type="SUPFAM" id="SSF55347">
    <property type="entry name" value="Glyceraldehyde-3-phosphate dehydrogenase-like, C-terminal domain"/>
    <property type="match status" value="1"/>
</dbReference>
<feature type="binding site" evidence="9">
    <location>
        <position position="125"/>
    </location>
    <ligand>
        <name>1-deoxy-D-xylulose 5-phosphate</name>
        <dbReference type="ChEBI" id="CHEBI:57792"/>
    </ligand>
</feature>
<feature type="binding site" evidence="9">
    <location>
        <position position="217"/>
    </location>
    <ligand>
        <name>1-deoxy-D-xylulose 5-phosphate</name>
        <dbReference type="ChEBI" id="CHEBI:57792"/>
    </ligand>
</feature>
<sequence>MKSIVILGSTGSIGTQTLDVIRNSKRDFNVCALTTNSNIDILYNQVLEFEPEVVVINDYEKYKEFKTIIASNNKKVNVMYGEEGLSYVATYEKADIILSSIVGIAGLKPTYMAIEKGKTVALANKETLVTAGRIISEKAKEKNAFIIPVDSEHSAIFQCIDGHRDFVSRLILTASGGPFRKKSIEELKNVSLEDALRHPNWNMGKKVTIDSATMMNKGLEVIEARWLFDISPDNIDVCIHPESIIHSMVEFVDGVVLAQLGIPDMRIPIKYSLTYPERTVTHYNRLDFTKIKSISFEEPDISRFPCLNLAYDALKDGDSSCIVLNGANEVAVNLFLEEKIAFTDIYDIVADTLEKHVRTNINCLEDVFCTDEWARNMALELHRKR</sequence>
<dbReference type="HAMAP" id="MF_00183">
    <property type="entry name" value="DXP_reductoisom"/>
    <property type="match status" value="1"/>
</dbReference>
<dbReference type="GO" id="GO:0030145">
    <property type="term" value="F:manganese ion binding"/>
    <property type="evidence" value="ECO:0007669"/>
    <property type="project" value="TreeGrafter"/>
</dbReference>
<evidence type="ECO:0000313" key="13">
    <source>
        <dbReference type="EMBL" id="SHJ29327.1"/>
    </source>
</evidence>
<evidence type="ECO:0000256" key="2">
    <source>
        <dbReference type="ARBA" id="ARBA00006825"/>
    </source>
</evidence>
<comment type="cofactor">
    <cofactor evidence="9">
        <name>Mg(2+)</name>
        <dbReference type="ChEBI" id="CHEBI:18420"/>
    </cofactor>
    <cofactor evidence="9">
        <name>Mn(2+)</name>
        <dbReference type="ChEBI" id="CHEBI:29035"/>
    </cofactor>
</comment>
<feature type="domain" description="DXP reductoisomerase C-terminal" evidence="12">
    <location>
        <begin position="260"/>
        <end position="376"/>
    </location>
</feature>
<comment type="catalytic activity">
    <reaction evidence="8">
        <text>2-C-methyl-D-erythritol 4-phosphate + NADP(+) = 1-deoxy-D-xylulose 5-phosphate + NADPH + H(+)</text>
        <dbReference type="Rhea" id="RHEA:13717"/>
        <dbReference type="ChEBI" id="CHEBI:15378"/>
        <dbReference type="ChEBI" id="CHEBI:57783"/>
        <dbReference type="ChEBI" id="CHEBI:57792"/>
        <dbReference type="ChEBI" id="CHEBI:58262"/>
        <dbReference type="ChEBI" id="CHEBI:58349"/>
        <dbReference type="EC" id="1.1.1.267"/>
    </reaction>
    <physiologicalReaction direction="right-to-left" evidence="8">
        <dbReference type="Rhea" id="RHEA:13719"/>
    </physiologicalReaction>
</comment>
<feature type="binding site" evidence="9">
    <location>
        <position position="152"/>
    </location>
    <ligand>
        <name>Mn(2+)</name>
        <dbReference type="ChEBI" id="CHEBI:29035"/>
    </ligand>
</feature>
<dbReference type="OrthoDB" id="9806546at2"/>
<dbReference type="GO" id="GO:0016853">
    <property type="term" value="F:isomerase activity"/>
    <property type="evidence" value="ECO:0007669"/>
    <property type="project" value="UniProtKB-KW"/>
</dbReference>
<dbReference type="Pfam" id="PF02670">
    <property type="entry name" value="DXP_reductoisom"/>
    <property type="match status" value="1"/>
</dbReference>
<feature type="binding site" evidence="9">
    <location>
        <position position="124"/>
    </location>
    <ligand>
        <name>NADPH</name>
        <dbReference type="ChEBI" id="CHEBI:57783"/>
    </ligand>
</feature>
<evidence type="ECO:0000259" key="12">
    <source>
        <dbReference type="Pfam" id="PF13288"/>
    </source>
</evidence>
<dbReference type="NCBIfam" id="NF009114">
    <property type="entry name" value="PRK12464.1"/>
    <property type="match status" value="1"/>
</dbReference>
<dbReference type="PANTHER" id="PTHR30525">
    <property type="entry name" value="1-DEOXY-D-XYLULOSE 5-PHOSPHATE REDUCTOISOMERASE"/>
    <property type="match status" value="1"/>
</dbReference>
<feature type="binding site" evidence="9">
    <location>
        <position position="175"/>
    </location>
    <ligand>
        <name>1-deoxy-D-xylulose 5-phosphate</name>
        <dbReference type="ChEBI" id="CHEBI:57792"/>
    </ligand>
</feature>
<gene>
    <name evidence="9" type="primary">dxr</name>
    <name evidence="13" type="ORF">SAMN02745176_03077</name>
</gene>
<feature type="binding site" evidence="9">
    <location>
        <position position="13"/>
    </location>
    <ligand>
        <name>NADPH</name>
        <dbReference type="ChEBI" id="CHEBI:57783"/>
    </ligand>
</feature>
<dbReference type="EMBL" id="FQZS01000027">
    <property type="protein sequence ID" value="SHJ29327.1"/>
    <property type="molecule type" value="Genomic_DNA"/>
</dbReference>
<evidence type="ECO:0000259" key="11">
    <source>
        <dbReference type="Pfam" id="PF08436"/>
    </source>
</evidence>
<evidence type="ECO:0000256" key="6">
    <source>
        <dbReference type="ARBA" id="ARBA00023211"/>
    </source>
</evidence>
<feature type="binding site" evidence="9">
    <location>
        <position position="198"/>
    </location>
    <ligand>
        <name>1-deoxy-D-xylulose 5-phosphate</name>
        <dbReference type="ChEBI" id="CHEBI:57792"/>
    </ligand>
</feature>
<dbReference type="PIRSF" id="PIRSF006205">
    <property type="entry name" value="Dxp_reductismrs"/>
    <property type="match status" value="1"/>
</dbReference>
<dbReference type="SUPFAM" id="SSF69055">
    <property type="entry name" value="1-deoxy-D-xylulose-5-phosphate reductoisomerase, C-terminal domain"/>
    <property type="match status" value="1"/>
</dbReference>
<dbReference type="InterPro" id="IPR013644">
    <property type="entry name" value="DXP_reductoisomerase_C"/>
</dbReference>
<comment type="pathway">
    <text evidence="1 9">Isoprenoid biosynthesis; isopentenyl diphosphate biosynthesis via DXP pathway; isopentenyl diphosphate from 1-deoxy-D-xylulose 5-phosphate: step 1/6.</text>
</comment>
<keyword evidence="7 9" id="KW-0414">Isoprene biosynthesis</keyword>
<feature type="binding site" evidence="9">
    <location>
        <position position="211"/>
    </location>
    <ligand>
        <name>1-deoxy-D-xylulose 5-phosphate</name>
        <dbReference type="ChEBI" id="CHEBI:57792"/>
    </ligand>
</feature>
<feature type="domain" description="1-deoxy-D-xylulose 5-phosphate reductoisomerase C-terminal" evidence="11">
    <location>
        <begin position="146"/>
        <end position="228"/>
    </location>
</feature>
<evidence type="ECO:0000256" key="5">
    <source>
        <dbReference type="ARBA" id="ARBA00023002"/>
    </source>
</evidence>
<feature type="binding site" evidence="9">
    <location>
        <position position="12"/>
    </location>
    <ligand>
        <name>NADPH</name>
        <dbReference type="ChEBI" id="CHEBI:57783"/>
    </ligand>
</feature>
<dbReference type="GO" id="GO:0070402">
    <property type="term" value="F:NADPH binding"/>
    <property type="evidence" value="ECO:0007669"/>
    <property type="project" value="InterPro"/>
</dbReference>
<dbReference type="RefSeq" id="WP_073027244.1">
    <property type="nucleotide sequence ID" value="NZ_FQZS01000027.1"/>
</dbReference>